<name>A0A6J7WUT4_9CAUD</name>
<protein>
    <submittedName>
        <fullName evidence="2">Uncharacterized protein</fullName>
    </submittedName>
</protein>
<dbReference type="EMBL" id="LR798295">
    <property type="protein sequence ID" value="CAB5221736.1"/>
    <property type="molecule type" value="Genomic_DNA"/>
</dbReference>
<gene>
    <name evidence="2" type="ORF">UFOVP359_43</name>
</gene>
<evidence type="ECO:0000313" key="2">
    <source>
        <dbReference type="EMBL" id="CAB5221736.1"/>
    </source>
</evidence>
<feature type="compositionally biased region" description="Acidic residues" evidence="1">
    <location>
        <begin position="69"/>
        <end position="81"/>
    </location>
</feature>
<accession>A0A6J7WUT4</accession>
<feature type="region of interest" description="Disordered" evidence="1">
    <location>
        <begin position="61"/>
        <end position="81"/>
    </location>
</feature>
<proteinExistence type="predicted"/>
<evidence type="ECO:0000256" key="1">
    <source>
        <dbReference type="SAM" id="MobiDB-lite"/>
    </source>
</evidence>
<reference evidence="2" key="1">
    <citation type="submission" date="2020-05" db="EMBL/GenBank/DDBJ databases">
        <authorList>
            <person name="Chiriac C."/>
            <person name="Salcher M."/>
            <person name="Ghai R."/>
            <person name="Kavagutti S V."/>
        </authorList>
    </citation>
    <scope>NUCLEOTIDE SEQUENCE</scope>
</reference>
<organism evidence="2">
    <name type="scientific">uncultured Caudovirales phage</name>
    <dbReference type="NCBI Taxonomy" id="2100421"/>
    <lineage>
        <taxon>Viruses</taxon>
        <taxon>Duplodnaviria</taxon>
        <taxon>Heunggongvirae</taxon>
        <taxon>Uroviricota</taxon>
        <taxon>Caudoviricetes</taxon>
        <taxon>Peduoviridae</taxon>
        <taxon>Maltschvirus</taxon>
        <taxon>Maltschvirus maltsch</taxon>
    </lineage>
</organism>
<sequence length="81" mass="9167">MSEEKIDTEVQNMNDNLGTVLYIMLGRIYDLLVLIADSQDKGEDVLKLMELHRQGNIMSPLPALNVPDFESEEESSETPEN</sequence>